<evidence type="ECO:0000259" key="10">
    <source>
        <dbReference type="Pfam" id="PF04290"/>
    </source>
</evidence>
<keyword evidence="7 9" id="KW-0472">Membrane</keyword>
<dbReference type="RefSeq" id="WP_390307674.1">
    <property type="nucleotide sequence ID" value="NZ_JBHRRZ010000038.1"/>
</dbReference>
<keyword evidence="5 9" id="KW-0812">Transmembrane</keyword>
<protein>
    <submittedName>
        <fullName evidence="11">TRAP transporter small permease</fullName>
    </submittedName>
</protein>
<dbReference type="EMBL" id="JBHRRZ010000038">
    <property type="protein sequence ID" value="MFC2949703.1"/>
    <property type="molecule type" value="Genomic_DNA"/>
</dbReference>
<sequence length="163" mass="18198">MGKILHAVNKGTEMITMSLLFAMVLLVFVQVCTRLLLDSSFSWTDELARYMFIWVVFLGGGIAFQHGAHISIEAVKERLPIHLQRWMRALVAVLSIVFFLLLIGTGIQLISSSMNQTSPALTLPMGVVYSVIPLSGVLQIWNVIDISRRHWNNSSADTGRVEL</sequence>
<comment type="subcellular location">
    <subcellularLocation>
        <location evidence="1">Cell inner membrane</location>
        <topology evidence="1">Multi-pass membrane protein</topology>
    </subcellularLocation>
</comment>
<evidence type="ECO:0000256" key="7">
    <source>
        <dbReference type="ARBA" id="ARBA00023136"/>
    </source>
</evidence>
<dbReference type="Proteomes" id="UP001595387">
    <property type="component" value="Unassembled WGS sequence"/>
</dbReference>
<keyword evidence="6 9" id="KW-1133">Transmembrane helix</keyword>
<name>A0ABV7AA21_9BACI</name>
<comment type="caution">
    <text evidence="11">The sequence shown here is derived from an EMBL/GenBank/DDBJ whole genome shotgun (WGS) entry which is preliminary data.</text>
</comment>
<keyword evidence="3" id="KW-1003">Cell membrane</keyword>
<evidence type="ECO:0000256" key="4">
    <source>
        <dbReference type="ARBA" id="ARBA00022519"/>
    </source>
</evidence>
<feature type="transmembrane region" description="Helical" evidence="9">
    <location>
        <begin position="12"/>
        <end position="31"/>
    </location>
</feature>
<organism evidence="11 12">
    <name type="scientific">Virgibacillus sediminis</name>
    <dbReference type="NCBI Taxonomy" id="202260"/>
    <lineage>
        <taxon>Bacteria</taxon>
        <taxon>Bacillati</taxon>
        <taxon>Bacillota</taxon>
        <taxon>Bacilli</taxon>
        <taxon>Bacillales</taxon>
        <taxon>Bacillaceae</taxon>
        <taxon>Virgibacillus</taxon>
    </lineage>
</organism>
<evidence type="ECO:0000256" key="9">
    <source>
        <dbReference type="SAM" id="Phobius"/>
    </source>
</evidence>
<evidence type="ECO:0000256" key="1">
    <source>
        <dbReference type="ARBA" id="ARBA00004429"/>
    </source>
</evidence>
<keyword evidence="12" id="KW-1185">Reference proteome</keyword>
<evidence type="ECO:0000256" key="6">
    <source>
        <dbReference type="ARBA" id="ARBA00022989"/>
    </source>
</evidence>
<dbReference type="PANTHER" id="PTHR35011:SF2">
    <property type="entry name" value="2,3-DIKETO-L-GULONATE TRAP TRANSPORTER SMALL PERMEASE PROTEIN YIAM"/>
    <property type="match status" value="1"/>
</dbReference>
<accession>A0ABV7AA21</accession>
<feature type="transmembrane region" description="Helical" evidence="9">
    <location>
        <begin position="51"/>
        <end position="68"/>
    </location>
</feature>
<feature type="transmembrane region" description="Helical" evidence="9">
    <location>
        <begin position="123"/>
        <end position="144"/>
    </location>
</feature>
<dbReference type="PANTHER" id="PTHR35011">
    <property type="entry name" value="2,3-DIKETO-L-GULONATE TRAP TRANSPORTER SMALL PERMEASE PROTEIN YIAM"/>
    <property type="match status" value="1"/>
</dbReference>
<dbReference type="InterPro" id="IPR007387">
    <property type="entry name" value="TRAP_DctQ"/>
</dbReference>
<proteinExistence type="inferred from homology"/>
<evidence type="ECO:0000313" key="12">
    <source>
        <dbReference type="Proteomes" id="UP001595387"/>
    </source>
</evidence>
<dbReference type="InterPro" id="IPR055348">
    <property type="entry name" value="DctQ"/>
</dbReference>
<comment type="similarity">
    <text evidence="8">Belongs to the TRAP transporter small permease family.</text>
</comment>
<dbReference type="Pfam" id="PF04290">
    <property type="entry name" value="DctQ"/>
    <property type="match status" value="1"/>
</dbReference>
<gene>
    <name evidence="11" type="ORF">ACFODW_15380</name>
</gene>
<keyword evidence="2" id="KW-0813">Transport</keyword>
<feature type="transmembrane region" description="Helical" evidence="9">
    <location>
        <begin position="89"/>
        <end position="111"/>
    </location>
</feature>
<evidence type="ECO:0000256" key="2">
    <source>
        <dbReference type="ARBA" id="ARBA00022448"/>
    </source>
</evidence>
<evidence type="ECO:0000256" key="5">
    <source>
        <dbReference type="ARBA" id="ARBA00022692"/>
    </source>
</evidence>
<evidence type="ECO:0000256" key="8">
    <source>
        <dbReference type="ARBA" id="ARBA00038436"/>
    </source>
</evidence>
<reference evidence="12" key="1">
    <citation type="journal article" date="2019" name="Int. J. Syst. Evol. Microbiol.">
        <title>The Global Catalogue of Microorganisms (GCM) 10K type strain sequencing project: providing services to taxonomists for standard genome sequencing and annotation.</title>
        <authorList>
            <consortium name="The Broad Institute Genomics Platform"/>
            <consortium name="The Broad Institute Genome Sequencing Center for Infectious Disease"/>
            <person name="Wu L."/>
            <person name="Ma J."/>
        </authorList>
    </citation>
    <scope>NUCLEOTIDE SEQUENCE [LARGE SCALE GENOMIC DNA]</scope>
    <source>
        <strain evidence="12">KCTC 13193</strain>
    </source>
</reference>
<feature type="domain" description="Tripartite ATP-independent periplasmic transporters DctQ component" evidence="10">
    <location>
        <begin position="23"/>
        <end position="145"/>
    </location>
</feature>
<evidence type="ECO:0000256" key="3">
    <source>
        <dbReference type="ARBA" id="ARBA00022475"/>
    </source>
</evidence>
<keyword evidence="4" id="KW-0997">Cell inner membrane</keyword>
<evidence type="ECO:0000313" key="11">
    <source>
        <dbReference type="EMBL" id="MFC2949703.1"/>
    </source>
</evidence>